<feature type="compositionally biased region" description="Low complexity" evidence="1">
    <location>
        <begin position="101"/>
        <end position="116"/>
    </location>
</feature>
<sequence length="285" mass="32939">MTLPMTLPNFKHKKLLLMTTLQNRNNNRAKKLWRQINRKNKHTLIVVLRTRKAGGRGIFPEEGRARTSVECVMLLVLDNGKMMYLPCHGISPPASQPNPPSQMTVTQPSQSSQPTVSQLEILAETMIDAGVMAALKFAEATSTETSFTAAEVYKTPKKEKEITEELKEKCYHWMTHVKKTKDSTNKYDPIFILKHQVNFKAVRHHFKSLMPKQYVKRTFEKDIYRVPTDIVMFMLGTHGENYIDPKTNKAYRMDVDQYAQYRQFFDKRKLASHPFLFVSICNGGH</sequence>
<reference evidence="2 3" key="1">
    <citation type="submission" date="2019-01" db="EMBL/GenBank/DDBJ databases">
        <title>Sequencing of cultivated peanut Arachis hypogaea provides insights into genome evolution and oil improvement.</title>
        <authorList>
            <person name="Chen X."/>
        </authorList>
    </citation>
    <scope>NUCLEOTIDE SEQUENCE [LARGE SCALE GENOMIC DNA]</scope>
    <source>
        <strain evidence="3">cv. Fuhuasheng</strain>
        <tissue evidence="2">Leaves</tissue>
    </source>
</reference>
<organism evidence="2 3">
    <name type="scientific">Arachis hypogaea</name>
    <name type="common">Peanut</name>
    <dbReference type="NCBI Taxonomy" id="3818"/>
    <lineage>
        <taxon>Eukaryota</taxon>
        <taxon>Viridiplantae</taxon>
        <taxon>Streptophyta</taxon>
        <taxon>Embryophyta</taxon>
        <taxon>Tracheophyta</taxon>
        <taxon>Spermatophyta</taxon>
        <taxon>Magnoliopsida</taxon>
        <taxon>eudicotyledons</taxon>
        <taxon>Gunneridae</taxon>
        <taxon>Pentapetalae</taxon>
        <taxon>rosids</taxon>
        <taxon>fabids</taxon>
        <taxon>Fabales</taxon>
        <taxon>Fabaceae</taxon>
        <taxon>Papilionoideae</taxon>
        <taxon>50 kb inversion clade</taxon>
        <taxon>dalbergioids sensu lato</taxon>
        <taxon>Dalbergieae</taxon>
        <taxon>Pterocarpus clade</taxon>
        <taxon>Arachis</taxon>
    </lineage>
</organism>
<dbReference type="EMBL" id="SDMP01000015">
    <property type="protein sequence ID" value="RYR08583.1"/>
    <property type="molecule type" value="Genomic_DNA"/>
</dbReference>
<gene>
    <name evidence="2" type="ORF">Ahy_B05g076330</name>
</gene>
<feature type="region of interest" description="Disordered" evidence="1">
    <location>
        <begin position="88"/>
        <end position="116"/>
    </location>
</feature>
<dbReference type="AlphaFoldDB" id="A0A444Z318"/>
<proteinExistence type="predicted"/>
<evidence type="ECO:0000256" key="1">
    <source>
        <dbReference type="SAM" id="MobiDB-lite"/>
    </source>
</evidence>
<name>A0A444Z318_ARAHY</name>
<comment type="caution">
    <text evidence="2">The sequence shown here is derived from an EMBL/GenBank/DDBJ whole genome shotgun (WGS) entry which is preliminary data.</text>
</comment>
<keyword evidence="3" id="KW-1185">Reference proteome</keyword>
<evidence type="ECO:0000313" key="2">
    <source>
        <dbReference type="EMBL" id="RYR08583.1"/>
    </source>
</evidence>
<dbReference type="Proteomes" id="UP000289738">
    <property type="component" value="Chromosome B05"/>
</dbReference>
<evidence type="ECO:0000313" key="3">
    <source>
        <dbReference type="Proteomes" id="UP000289738"/>
    </source>
</evidence>
<protein>
    <submittedName>
        <fullName evidence="2">Uncharacterized protein</fullName>
    </submittedName>
</protein>
<accession>A0A444Z318</accession>